<organism evidence="1 2">
    <name type="scientific">Nicotiana tabacum</name>
    <name type="common">Common tobacco</name>
    <dbReference type="NCBI Taxonomy" id="4097"/>
    <lineage>
        <taxon>Eukaryota</taxon>
        <taxon>Viridiplantae</taxon>
        <taxon>Streptophyta</taxon>
        <taxon>Embryophyta</taxon>
        <taxon>Tracheophyta</taxon>
        <taxon>Spermatophyta</taxon>
        <taxon>Magnoliopsida</taxon>
        <taxon>eudicotyledons</taxon>
        <taxon>Gunneridae</taxon>
        <taxon>Pentapetalae</taxon>
        <taxon>asterids</taxon>
        <taxon>lamiids</taxon>
        <taxon>Solanales</taxon>
        <taxon>Solanaceae</taxon>
        <taxon>Nicotianoideae</taxon>
        <taxon>Nicotianeae</taxon>
        <taxon>Nicotiana</taxon>
    </lineage>
</organism>
<proteinExistence type="predicted"/>
<gene>
    <name evidence="2" type="primary">LOC142174618</name>
</gene>
<keyword evidence="1" id="KW-1185">Reference proteome</keyword>
<evidence type="ECO:0000313" key="2">
    <source>
        <dbReference type="RefSeq" id="XP_075096549.1"/>
    </source>
</evidence>
<reference evidence="2" key="2">
    <citation type="submission" date="2025-08" db="UniProtKB">
        <authorList>
            <consortium name="RefSeq"/>
        </authorList>
    </citation>
    <scope>IDENTIFICATION</scope>
    <source>
        <tissue evidence="2">Leaf</tissue>
    </source>
</reference>
<accession>A0AC58TH59</accession>
<dbReference type="Proteomes" id="UP000790787">
    <property type="component" value="Chromosome 20"/>
</dbReference>
<protein>
    <submittedName>
        <fullName evidence="2">Uncharacterized protein LOC142174618</fullName>
    </submittedName>
</protein>
<sequence>MIERLKPIPIWRSVLWEMPHQGILKLNTDGSFNRQNGKAWIGEIMRDEERGFVMAFSIPIDCTSSNGAGLKAIKFGCEWCINKGITNFMVEIDSMVIYDMLRNKNLDNNNLRKEIEDLIDTLERVNTSVNHCFRKTNQVAD</sequence>
<reference evidence="1" key="1">
    <citation type="journal article" date="2014" name="Nat. Commun.">
        <title>The tobacco genome sequence and its comparison with those of tomato and potato.</title>
        <authorList>
            <person name="Sierro N."/>
            <person name="Battey J.N."/>
            <person name="Ouadi S."/>
            <person name="Bakaher N."/>
            <person name="Bovet L."/>
            <person name="Willig A."/>
            <person name="Goepfert S."/>
            <person name="Peitsch M.C."/>
            <person name="Ivanov N.V."/>
        </authorList>
    </citation>
    <scope>NUCLEOTIDE SEQUENCE [LARGE SCALE GENOMIC DNA]</scope>
</reference>
<dbReference type="RefSeq" id="XP_075096549.1">
    <property type="nucleotide sequence ID" value="XM_075240448.1"/>
</dbReference>
<name>A0AC58TH59_TOBAC</name>
<evidence type="ECO:0000313" key="1">
    <source>
        <dbReference type="Proteomes" id="UP000790787"/>
    </source>
</evidence>